<proteinExistence type="predicted"/>
<organism evidence="3 4">
    <name type="scientific">Jiella pelagia</name>
    <dbReference type="NCBI Taxonomy" id="2986949"/>
    <lineage>
        <taxon>Bacteria</taxon>
        <taxon>Pseudomonadati</taxon>
        <taxon>Pseudomonadota</taxon>
        <taxon>Alphaproteobacteria</taxon>
        <taxon>Hyphomicrobiales</taxon>
        <taxon>Aurantimonadaceae</taxon>
        <taxon>Jiella</taxon>
    </lineage>
</organism>
<keyword evidence="4" id="KW-1185">Reference proteome</keyword>
<dbReference type="EMBL" id="CP114029">
    <property type="protein sequence ID" value="WAP70302.1"/>
    <property type="molecule type" value="Genomic_DNA"/>
</dbReference>
<name>A0ABY7C3C3_9HYPH</name>
<sequence>MQTFFSFHGRIGRFTWWLALMITLSILGLLTAAHAAAQTQPSLSLPVFIITIPLIAVYLWISWATMVCRLHDMGFSGFFCLLAFVPLANFVLLILCGFKAGTPGMNQYGPPARLGGLGHLDEAMAAFDEPDFGERRAARPSRRAAAATMVASPTLKAPHRPTTASLARQTPGGATGRPSFGRRSFSAA</sequence>
<protein>
    <submittedName>
        <fullName evidence="3">DUF805 domain-containing protein</fullName>
    </submittedName>
</protein>
<dbReference type="RefSeq" id="WP_268882772.1">
    <property type="nucleotide sequence ID" value="NZ_CP114029.1"/>
</dbReference>
<keyword evidence="2" id="KW-1133">Transmembrane helix</keyword>
<evidence type="ECO:0000313" key="3">
    <source>
        <dbReference type="EMBL" id="WAP70302.1"/>
    </source>
</evidence>
<feature type="transmembrane region" description="Helical" evidence="2">
    <location>
        <begin position="45"/>
        <end position="63"/>
    </location>
</feature>
<feature type="region of interest" description="Disordered" evidence="1">
    <location>
        <begin position="149"/>
        <end position="188"/>
    </location>
</feature>
<accession>A0ABY7C3C3</accession>
<feature type="transmembrane region" description="Helical" evidence="2">
    <location>
        <begin position="75"/>
        <end position="95"/>
    </location>
</feature>
<evidence type="ECO:0000256" key="1">
    <source>
        <dbReference type="SAM" id="MobiDB-lite"/>
    </source>
</evidence>
<dbReference type="InterPro" id="IPR008523">
    <property type="entry name" value="DUF805"/>
</dbReference>
<keyword evidence="2" id="KW-0812">Transmembrane</keyword>
<gene>
    <name evidence="3" type="ORF">OH818_09555</name>
</gene>
<dbReference type="Pfam" id="PF05656">
    <property type="entry name" value="DUF805"/>
    <property type="match status" value="1"/>
</dbReference>
<reference evidence="3" key="1">
    <citation type="submission" date="2022-12" db="EMBL/GenBank/DDBJ databases">
        <title>Jiella pelagia sp. nov., isolated from phosphonate enriched culture of Northwest Pacific surface seawater.</title>
        <authorList>
            <person name="Shin D.Y."/>
            <person name="Hwang C.Y."/>
        </authorList>
    </citation>
    <scope>NUCLEOTIDE SEQUENCE</scope>
    <source>
        <strain evidence="3">HL-NP1</strain>
    </source>
</reference>
<dbReference type="Proteomes" id="UP001164020">
    <property type="component" value="Chromosome"/>
</dbReference>
<keyword evidence="2" id="KW-0472">Membrane</keyword>
<evidence type="ECO:0000256" key="2">
    <source>
        <dbReference type="SAM" id="Phobius"/>
    </source>
</evidence>
<dbReference type="PANTHER" id="PTHR34980:SF3">
    <property type="entry name" value="BLR8105 PROTEIN"/>
    <property type="match status" value="1"/>
</dbReference>
<evidence type="ECO:0000313" key="4">
    <source>
        <dbReference type="Proteomes" id="UP001164020"/>
    </source>
</evidence>
<dbReference type="PANTHER" id="PTHR34980">
    <property type="entry name" value="INNER MEMBRANE PROTEIN-RELATED-RELATED"/>
    <property type="match status" value="1"/>
</dbReference>